<dbReference type="InParanoid" id="E2C8D2"/>
<sequence>MLKEESIMDIPGPWEDPGVMWDSHPLNLLRDLSVSWA</sequence>
<protein>
    <submittedName>
        <fullName evidence="1">Uncharacterized protein</fullName>
    </submittedName>
</protein>
<evidence type="ECO:0000313" key="1">
    <source>
        <dbReference type="EMBL" id="EFN75803.1"/>
    </source>
</evidence>
<gene>
    <name evidence="1" type="ORF">EAI_15775</name>
</gene>
<accession>E2C8D2</accession>
<proteinExistence type="predicted"/>
<name>E2C8D2_HARSA</name>
<reference evidence="1 2" key="1">
    <citation type="journal article" date="2010" name="Science">
        <title>Genomic comparison of the ants Camponotus floridanus and Harpegnathos saltator.</title>
        <authorList>
            <person name="Bonasio R."/>
            <person name="Zhang G."/>
            <person name="Ye C."/>
            <person name="Mutti N.S."/>
            <person name="Fang X."/>
            <person name="Qin N."/>
            <person name="Donahue G."/>
            <person name="Yang P."/>
            <person name="Li Q."/>
            <person name="Li C."/>
            <person name="Zhang P."/>
            <person name="Huang Z."/>
            <person name="Berger S.L."/>
            <person name="Reinberg D."/>
            <person name="Wang J."/>
            <person name="Liebig J."/>
        </authorList>
    </citation>
    <scope>NUCLEOTIDE SEQUENCE [LARGE SCALE GENOMIC DNA]</scope>
    <source>
        <strain evidence="1 2">R22 G/1</strain>
    </source>
</reference>
<dbReference type="AlphaFoldDB" id="E2C8D2"/>
<keyword evidence="2" id="KW-1185">Reference proteome</keyword>
<dbReference type="Proteomes" id="UP000008237">
    <property type="component" value="Unassembled WGS sequence"/>
</dbReference>
<evidence type="ECO:0000313" key="2">
    <source>
        <dbReference type="Proteomes" id="UP000008237"/>
    </source>
</evidence>
<dbReference type="EMBL" id="GL453652">
    <property type="protein sequence ID" value="EFN75803.1"/>
    <property type="molecule type" value="Genomic_DNA"/>
</dbReference>
<organism evidence="2">
    <name type="scientific">Harpegnathos saltator</name>
    <name type="common">Jerdon's jumping ant</name>
    <dbReference type="NCBI Taxonomy" id="610380"/>
    <lineage>
        <taxon>Eukaryota</taxon>
        <taxon>Metazoa</taxon>
        <taxon>Ecdysozoa</taxon>
        <taxon>Arthropoda</taxon>
        <taxon>Hexapoda</taxon>
        <taxon>Insecta</taxon>
        <taxon>Pterygota</taxon>
        <taxon>Neoptera</taxon>
        <taxon>Endopterygota</taxon>
        <taxon>Hymenoptera</taxon>
        <taxon>Apocrita</taxon>
        <taxon>Aculeata</taxon>
        <taxon>Formicoidea</taxon>
        <taxon>Formicidae</taxon>
        <taxon>Ponerinae</taxon>
        <taxon>Ponerini</taxon>
        <taxon>Harpegnathos</taxon>
    </lineage>
</organism>